<evidence type="ECO:0000256" key="4">
    <source>
        <dbReference type="ARBA" id="ARBA00022741"/>
    </source>
</evidence>
<evidence type="ECO:0000256" key="10">
    <source>
        <dbReference type="RuleBase" id="RU363036"/>
    </source>
</evidence>
<comment type="caution">
    <text evidence="11">The sequence shown here is derived from an EMBL/GenBank/DDBJ whole genome shotgun (WGS) entry which is preliminary data.</text>
</comment>
<comment type="function">
    <text evidence="9">Catalyzes the attachment of tryptophan to tRNA(Trp).</text>
</comment>
<protein>
    <recommendedName>
        <fullName evidence="9">Tryptophan--tRNA ligase</fullName>
        <ecNumber evidence="9">6.1.1.2</ecNumber>
    </recommendedName>
    <alternativeName>
        <fullName evidence="9">Tryptophanyl-tRNA synthetase</fullName>
        <shortName evidence="9">TrpRS</shortName>
    </alternativeName>
</protein>
<dbReference type="NCBIfam" id="NF008923">
    <property type="entry name" value="PRK12284.1"/>
    <property type="match status" value="1"/>
</dbReference>
<evidence type="ECO:0000256" key="5">
    <source>
        <dbReference type="ARBA" id="ARBA00022840"/>
    </source>
</evidence>
<comment type="catalytic activity">
    <reaction evidence="8 9">
        <text>tRNA(Trp) + L-tryptophan + ATP = L-tryptophyl-tRNA(Trp) + AMP + diphosphate + H(+)</text>
        <dbReference type="Rhea" id="RHEA:24080"/>
        <dbReference type="Rhea" id="RHEA-COMP:9671"/>
        <dbReference type="Rhea" id="RHEA-COMP:9705"/>
        <dbReference type="ChEBI" id="CHEBI:15378"/>
        <dbReference type="ChEBI" id="CHEBI:30616"/>
        <dbReference type="ChEBI" id="CHEBI:33019"/>
        <dbReference type="ChEBI" id="CHEBI:57912"/>
        <dbReference type="ChEBI" id="CHEBI:78442"/>
        <dbReference type="ChEBI" id="CHEBI:78535"/>
        <dbReference type="ChEBI" id="CHEBI:456215"/>
        <dbReference type="EC" id="6.1.1.2"/>
    </reaction>
</comment>
<dbReference type="SUPFAM" id="SSF160113">
    <property type="entry name" value="YegP-like"/>
    <property type="match status" value="1"/>
</dbReference>
<organism evidence="11 12">
    <name type="scientific">Dyella solisilvae</name>
    <dbReference type="NCBI Taxonomy" id="1920168"/>
    <lineage>
        <taxon>Bacteria</taxon>
        <taxon>Pseudomonadati</taxon>
        <taxon>Pseudomonadota</taxon>
        <taxon>Gammaproteobacteria</taxon>
        <taxon>Lysobacterales</taxon>
        <taxon>Rhodanobacteraceae</taxon>
        <taxon>Dyella</taxon>
    </lineage>
</organism>
<dbReference type="Proteomes" id="UP000254711">
    <property type="component" value="Unassembled WGS sequence"/>
</dbReference>
<feature type="binding site" evidence="9">
    <location>
        <begin position="155"/>
        <end position="157"/>
    </location>
    <ligand>
        <name>ATP</name>
        <dbReference type="ChEBI" id="CHEBI:30616"/>
    </ligand>
</feature>
<evidence type="ECO:0000313" key="12">
    <source>
        <dbReference type="Proteomes" id="UP000254711"/>
    </source>
</evidence>
<dbReference type="InterPro" id="IPR002306">
    <property type="entry name" value="Trp-tRNA-ligase"/>
</dbReference>
<dbReference type="GO" id="GO:0004830">
    <property type="term" value="F:tryptophan-tRNA ligase activity"/>
    <property type="evidence" value="ECO:0007669"/>
    <property type="project" value="UniProtKB-UniRule"/>
</dbReference>
<dbReference type="Gene3D" id="3.40.50.620">
    <property type="entry name" value="HUPs"/>
    <property type="match status" value="1"/>
</dbReference>
<keyword evidence="12" id="KW-1185">Reference proteome</keyword>
<comment type="similarity">
    <text evidence="1 9 10">Belongs to the class-I aminoacyl-tRNA synthetase family.</text>
</comment>
<dbReference type="CDD" id="cd00806">
    <property type="entry name" value="TrpRS_core"/>
    <property type="match status" value="1"/>
</dbReference>
<dbReference type="InterPro" id="IPR014729">
    <property type="entry name" value="Rossmann-like_a/b/a_fold"/>
</dbReference>
<dbReference type="InterPro" id="IPR036913">
    <property type="entry name" value="YegP-like_sf"/>
</dbReference>
<keyword evidence="5 9" id="KW-0067">ATP-binding</keyword>
<evidence type="ECO:0000256" key="9">
    <source>
        <dbReference type="HAMAP-Rule" id="MF_00140"/>
    </source>
</evidence>
<comment type="subcellular location">
    <subcellularLocation>
        <location evidence="9">Cytoplasm</location>
    </subcellularLocation>
</comment>
<feature type="binding site" evidence="9">
    <location>
        <begin position="202"/>
        <end position="206"/>
    </location>
    <ligand>
        <name>ATP</name>
        <dbReference type="ChEBI" id="CHEBI:30616"/>
    </ligand>
</feature>
<evidence type="ECO:0000256" key="2">
    <source>
        <dbReference type="ARBA" id="ARBA00022490"/>
    </source>
</evidence>
<dbReference type="Gene3D" id="1.10.240.10">
    <property type="entry name" value="Tyrosyl-Transfer RNA Synthetase"/>
    <property type="match status" value="1"/>
</dbReference>
<proteinExistence type="inferred from homology"/>
<sequence>MKTRVLTGITTTGTPHLGNYVGAIRPAVAASWRDDVDAFYFMADYHALIKSDNPERIERSRLEIAATWLAAGLDPQKVTFYRQSDIPEIPELTWFLTCVTAKGLLNRAHAYKASVDKNTEAGEDPDAGITAGLYMYPVLMAADILAFNANKVPVGRDQIQHIEMARDIAQRFNHIYGREFFVLPEVVIEEQVATLPGLDGRKMSKSYDNTIPLFAGGQKHLRESIMRIVTDSRLPGEAKDPDSSSLFTIFRAFASEAESVAFRQALVDGIGWGEAKQVLFERIEVDVAPMRESYDALMARPAVIEEILQEGAKKARAIAAPKVAELRDAIGLRSGVAIAPQAAAKAAPKGGKAPRFASFRDTDGSFRFRLFSADGEELLLSKSFADPKAAGSLQKRIKELGAAAVLQVQALSMALELDGEHVAVTPTYTGEQARDEALTRLRGALDQLAAQE</sequence>
<feature type="binding site" evidence="9">
    <location>
        <begin position="18"/>
        <end position="19"/>
    </location>
    <ligand>
        <name>ATP</name>
        <dbReference type="ChEBI" id="CHEBI:30616"/>
    </ligand>
</feature>
<feature type="binding site" evidence="9">
    <location>
        <position position="143"/>
    </location>
    <ligand>
        <name>L-tryptophan</name>
        <dbReference type="ChEBI" id="CHEBI:57912"/>
    </ligand>
</feature>
<evidence type="ECO:0000313" key="11">
    <source>
        <dbReference type="EMBL" id="RDJ00505.1"/>
    </source>
</evidence>
<keyword evidence="2 9" id="KW-0963">Cytoplasm</keyword>
<dbReference type="EC" id="6.1.1.2" evidence="9"/>
<dbReference type="FunFam" id="3.40.50.620:FF:000144">
    <property type="entry name" value="Tryptophan--tRNA ligase"/>
    <property type="match status" value="1"/>
</dbReference>
<dbReference type="GO" id="GO:0005829">
    <property type="term" value="C:cytosol"/>
    <property type="evidence" value="ECO:0007669"/>
    <property type="project" value="TreeGrafter"/>
</dbReference>
<keyword evidence="4 9" id="KW-0547">Nucleotide-binding</keyword>
<reference evidence="11 12" key="1">
    <citation type="submission" date="2018-07" db="EMBL/GenBank/DDBJ databases">
        <title>Dyella solisilvae sp. nov., isolated from the pine and broad-leaved mixed forest soil.</title>
        <authorList>
            <person name="Gao Z."/>
            <person name="Qiu L."/>
        </authorList>
    </citation>
    <scope>NUCLEOTIDE SEQUENCE [LARGE SCALE GENOMIC DNA]</scope>
    <source>
        <strain evidence="11 12">DHG54</strain>
    </source>
</reference>
<dbReference type="Pfam" id="PF00579">
    <property type="entry name" value="tRNA-synt_1b"/>
    <property type="match status" value="1"/>
</dbReference>
<dbReference type="SUPFAM" id="SSF52374">
    <property type="entry name" value="Nucleotidylyl transferase"/>
    <property type="match status" value="1"/>
</dbReference>
<gene>
    <name evidence="9" type="primary">trpS</name>
    <name evidence="11" type="ORF">DVT68_06855</name>
</gene>
<dbReference type="GO" id="GO:0006436">
    <property type="term" value="P:tryptophanyl-tRNA aminoacylation"/>
    <property type="evidence" value="ECO:0007669"/>
    <property type="project" value="UniProtKB-UniRule"/>
</dbReference>
<feature type="short sequence motif" description="'HIGH' region" evidence="9">
    <location>
        <begin position="11"/>
        <end position="19"/>
    </location>
</feature>
<evidence type="ECO:0000256" key="8">
    <source>
        <dbReference type="ARBA" id="ARBA00049929"/>
    </source>
</evidence>
<dbReference type="RefSeq" id="WP_114824229.1">
    <property type="nucleotide sequence ID" value="NZ_QQSY01000001.1"/>
</dbReference>
<keyword evidence="6 9" id="KW-0648">Protein biosynthesis</keyword>
<comment type="subunit">
    <text evidence="9">Homodimer.</text>
</comment>
<feature type="binding site" evidence="9">
    <location>
        <position position="195"/>
    </location>
    <ligand>
        <name>ATP</name>
        <dbReference type="ChEBI" id="CHEBI:30616"/>
    </ligand>
</feature>
<dbReference type="OrthoDB" id="9801042at2"/>
<keyword evidence="7 9" id="KW-0030">Aminoacyl-tRNA synthetase</keyword>
<keyword evidence="3 9" id="KW-0436">Ligase</keyword>
<evidence type="ECO:0000256" key="1">
    <source>
        <dbReference type="ARBA" id="ARBA00005594"/>
    </source>
</evidence>
<evidence type="ECO:0000256" key="7">
    <source>
        <dbReference type="ARBA" id="ARBA00023146"/>
    </source>
</evidence>
<dbReference type="InterPro" id="IPR050203">
    <property type="entry name" value="Trp-tRNA_synthetase"/>
</dbReference>
<dbReference type="PANTHER" id="PTHR43766:SF1">
    <property type="entry name" value="TRYPTOPHAN--TRNA LIGASE, MITOCHONDRIAL"/>
    <property type="match status" value="1"/>
</dbReference>
<dbReference type="NCBIfam" id="TIGR00233">
    <property type="entry name" value="trpS"/>
    <property type="match status" value="1"/>
</dbReference>
<dbReference type="AlphaFoldDB" id="A0A370KCW9"/>
<dbReference type="PRINTS" id="PR01039">
    <property type="entry name" value="TRNASYNTHTRP"/>
</dbReference>
<dbReference type="EMBL" id="QQSY01000001">
    <property type="protein sequence ID" value="RDJ00505.1"/>
    <property type="molecule type" value="Genomic_DNA"/>
</dbReference>
<dbReference type="InterPro" id="IPR024109">
    <property type="entry name" value="Trp-tRNA-ligase_bac-type"/>
</dbReference>
<name>A0A370KCW9_9GAMM</name>
<dbReference type="PANTHER" id="PTHR43766">
    <property type="entry name" value="TRYPTOPHAN--TRNA LIGASE, MITOCHONDRIAL"/>
    <property type="match status" value="1"/>
</dbReference>
<evidence type="ECO:0000256" key="6">
    <source>
        <dbReference type="ARBA" id="ARBA00022917"/>
    </source>
</evidence>
<dbReference type="HAMAP" id="MF_00140_B">
    <property type="entry name" value="Trp_tRNA_synth_B"/>
    <property type="match status" value="1"/>
</dbReference>
<dbReference type="FunFam" id="1.10.240.10:FF:000005">
    <property type="entry name" value="Tryptophan--tRNA ligase"/>
    <property type="match status" value="1"/>
</dbReference>
<feature type="short sequence motif" description="'KMSKS' region" evidence="9">
    <location>
        <begin position="202"/>
        <end position="206"/>
    </location>
</feature>
<feature type="binding site" evidence="9">
    <location>
        <begin position="10"/>
        <end position="12"/>
    </location>
    <ligand>
        <name>ATP</name>
        <dbReference type="ChEBI" id="CHEBI:30616"/>
    </ligand>
</feature>
<accession>A0A370KCW9</accession>
<evidence type="ECO:0000256" key="3">
    <source>
        <dbReference type="ARBA" id="ARBA00022598"/>
    </source>
</evidence>
<dbReference type="InterPro" id="IPR002305">
    <property type="entry name" value="aa-tRNA-synth_Ic"/>
</dbReference>
<dbReference type="GO" id="GO:0005524">
    <property type="term" value="F:ATP binding"/>
    <property type="evidence" value="ECO:0007669"/>
    <property type="project" value="UniProtKB-UniRule"/>
</dbReference>